<dbReference type="Proteomes" id="UP000181976">
    <property type="component" value="Unassembled WGS sequence"/>
</dbReference>
<organism evidence="1 2">
    <name type="scientific">Thermophagus xiamenensis</name>
    <dbReference type="NCBI Taxonomy" id="385682"/>
    <lineage>
        <taxon>Bacteria</taxon>
        <taxon>Pseudomonadati</taxon>
        <taxon>Bacteroidota</taxon>
        <taxon>Bacteroidia</taxon>
        <taxon>Marinilabiliales</taxon>
        <taxon>Marinilabiliaceae</taxon>
        <taxon>Thermophagus</taxon>
    </lineage>
</organism>
<gene>
    <name evidence="1" type="ORF">SAMN05444380_1271</name>
</gene>
<name>A0A1I2F9B3_9BACT</name>
<dbReference type="EMBL" id="FONA01000027">
    <property type="protein sequence ID" value="SFF01121.1"/>
    <property type="molecule type" value="Genomic_DNA"/>
</dbReference>
<sequence length="63" mass="7469">MNSNKNKFTCQIKMFEEDLETFLGVEKPNRRDLKPLNLLVNYESGKIDKKRINELKKLIESLI</sequence>
<dbReference type="OrthoDB" id="9784297at2"/>
<dbReference type="InParanoid" id="A0A1I2F9B3"/>
<proteinExistence type="predicted"/>
<dbReference type="AlphaFoldDB" id="A0A1I2F9B3"/>
<protein>
    <submittedName>
        <fullName evidence="1">Uncharacterized protein</fullName>
    </submittedName>
</protein>
<reference evidence="1 2" key="1">
    <citation type="submission" date="2016-10" db="EMBL/GenBank/DDBJ databases">
        <authorList>
            <person name="de Groot N.N."/>
        </authorList>
    </citation>
    <scope>NUCLEOTIDE SEQUENCE [LARGE SCALE GENOMIC DNA]</scope>
    <source>
        <strain evidence="1 2">DSM 19012</strain>
    </source>
</reference>
<dbReference type="RefSeq" id="WP_029626617.1">
    <property type="nucleotide sequence ID" value="NZ_AFSL01000062.1"/>
</dbReference>
<evidence type="ECO:0000313" key="2">
    <source>
        <dbReference type="Proteomes" id="UP000181976"/>
    </source>
</evidence>
<accession>A0A1I2F9B3</accession>
<evidence type="ECO:0000313" key="1">
    <source>
        <dbReference type="EMBL" id="SFF01121.1"/>
    </source>
</evidence>
<dbReference type="STRING" id="385682.SAMN05444380_1271"/>
<keyword evidence="2" id="KW-1185">Reference proteome</keyword>